<dbReference type="SUPFAM" id="SSF54427">
    <property type="entry name" value="NTF2-like"/>
    <property type="match status" value="1"/>
</dbReference>
<accession>A0A0C3F4H6</accession>
<evidence type="ECO:0000259" key="1">
    <source>
        <dbReference type="Pfam" id="PF12680"/>
    </source>
</evidence>
<protein>
    <recommendedName>
        <fullName evidence="1">SnoaL-like domain-containing protein</fullName>
    </recommendedName>
</protein>
<dbReference type="PANTHER" id="PTHR39598:SF1">
    <property type="entry name" value="AUSTINOID BIOSYNTHESIS CLUSTERS PROTEIN F-RELATED"/>
    <property type="match status" value="1"/>
</dbReference>
<organism evidence="2 3">
    <name type="scientific">Piloderma croceum (strain F 1598)</name>
    <dbReference type="NCBI Taxonomy" id="765440"/>
    <lineage>
        <taxon>Eukaryota</taxon>
        <taxon>Fungi</taxon>
        <taxon>Dikarya</taxon>
        <taxon>Basidiomycota</taxon>
        <taxon>Agaricomycotina</taxon>
        <taxon>Agaricomycetes</taxon>
        <taxon>Agaricomycetidae</taxon>
        <taxon>Atheliales</taxon>
        <taxon>Atheliaceae</taxon>
        <taxon>Piloderma</taxon>
    </lineage>
</organism>
<dbReference type="Proteomes" id="UP000054166">
    <property type="component" value="Unassembled WGS sequence"/>
</dbReference>
<name>A0A0C3F4H6_PILCF</name>
<gene>
    <name evidence="2" type="ORF">PILCRDRAFT_827852</name>
</gene>
<dbReference type="Gene3D" id="3.10.450.50">
    <property type="match status" value="1"/>
</dbReference>
<reference evidence="2 3" key="1">
    <citation type="submission" date="2014-04" db="EMBL/GenBank/DDBJ databases">
        <authorList>
            <consortium name="DOE Joint Genome Institute"/>
            <person name="Kuo A."/>
            <person name="Tarkka M."/>
            <person name="Buscot F."/>
            <person name="Kohler A."/>
            <person name="Nagy L.G."/>
            <person name="Floudas D."/>
            <person name="Copeland A."/>
            <person name="Barry K.W."/>
            <person name="Cichocki N."/>
            <person name="Veneault-Fourrey C."/>
            <person name="LaButti K."/>
            <person name="Lindquist E.A."/>
            <person name="Lipzen A."/>
            <person name="Lundell T."/>
            <person name="Morin E."/>
            <person name="Murat C."/>
            <person name="Sun H."/>
            <person name="Tunlid A."/>
            <person name="Henrissat B."/>
            <person name="Grigoriev I.V."/>
            <person name="Hibbett D.S."/>
            <person name="Martin F."/>
            <person name="Nordberg H.P."/>
            <person name="Cantor M.N."/>
            <person name="Hua S.X."/>
        </authorList>
    </citation>
    <scope>NUCLEOTIDE SEQUENCE [LARGE SCALE GENOMIC DNA]</scope>
    <source>
        <strain evidence="2 3">F 1598</strain>
    </source>
</reference>
<keyword evidence="3" id="KW-1185">Reference proteome</keyword>
<dbReference type="InterPro" id="IPR037401">
    <property type="entry name" value="SnoaL-like"/>
</dbReference>
<dbReference type="Pfam" id="PF12680">
    <property type="entry name" value="SnoaL_2"/>
    <property type="match status" value="1"/>
</dbReference>
<sequence length="141" mass="15833">MTQINSIRLQNALDFITKLDNRDYTALAATMAPDCTHRFLPATLGGLGKPVRSKEEIIEFAKGLESIFEIINFQSPLEITETKDAVIIHMVSDGKTRSGKPYNNEYMFTFRFNAEGKILSVKEFLDSHYVLDILAGEKDAA</sequence>
<dbReference type="AlphaFoldDB" id="A0A0C3F4H6"/>
<dbReference type="InterPro" id="IPR032710">
    <property type="entry name" value="NTF2-like_dom_sf"/>
</dbReference>
<dbReference type="InParanoid" id="A0A0C3F4H6"/>
<feature type="domain" description="SnoaL-like" evidence="1">
    <location>
        <begin position="14"/>
        <end position="119"/>
    </location>
</feature>
<dbReference type="HOGENOM" id="CLU_108113_3_0_1"/>
<proteinExistence type="predicted"/>
<evidence type="ECO:0000313" key="3">
    <source>
        <dbReference type="Proteomes" id="UP000054166"/>
    </source>
</evidence>
<dbReference type="InterPro" id="IPR050977">
    <property type="entry name" value="Fungal_Meroterpenoid_Isomerase"/>
</dbReference>
<dbReference type="EMBL" id="KN833055">
    <property type="protein sequence ID" value="KIM74796.1"/>
    <property type="molecule type" value="Genomic_DNA"/>
</dbReference>
<dbReference type="OrthoDB" id="3758478at2759"/>
<reference evidence="3" key="2">
    <citation type="submission" date="2015-01" db="EMBL/GenBank/DDBJ databases">
        <title>Evolutionary Origins and Diversification of the Mycorrhizal Mutualists.</title>
        <authorList>
            <consortium name="DOE Joint Genome Institute"/>
            <consortium name="Mycorrhizal Genomics Consortium"/>
            <person name="Kohler A."/>
            <person name="Kuo A."/>
            <person name="Nagy L.G."/>
            <person name="Floudas D."/>
            <person name="Copeland A."/>
            <person name="Barry K.W."/>
            <person name="Cichocki N."/>
            <person name="Veneault-Fourrey C."/>
            <person name="LaButti K."/>
            <person name="Lindquist E.A."/>
            <person name="Lipzen A."/>
            <person name="Lundell T."/>
            <person name="Morin E."/>
            <person name="Murat C."/>
            <person name="Riley R."/>
            <person name="Ohm R."/>
            <person name="Sun H."/>
            <person name="Tunlid A."/>
            <person name="Henrissat B."/>
            <person name="Grigoriev I.V."/>
            <person name="Hibbett D.S."/>
            <person name="Martin F."/>
        </authorList>
    </citation>
    <scope>NUCLEOTIDE SEQUENCE [LARGE SCALE GENOMIC DNA]</scope>
    <source>
        <strain evidence="3">F 1598</strain>
    </source>
</reference>
<dbReference type="PANTHER" id="PTHR39598">
    <property type="entry name" value="AUSTINOL SYNTHESIS PROTEIN F-RELATED"/>
    <property type="match status" value="1"/>
</dbReference>
<evidence type="ECO:0000313" key="2">
    <source>
        <dbReference type="EMBL" id="KIM74796.1"/>
    </source>
</evidence>